<dbReference type="PROSITE" id="PS00028">
    <property type="entry name" value="ZINC_FINGER_C2H2_1"/>
    <property type="match status" value="2"/>
</dbReference>
<dbReference type="EMBL" id="JBFXLS010000068">
    <property type="protein sequence ID" value="KAL2820837.1"/>
    <property type="molecule type" value="Genomic_DNA"/>
</dbReference>
<keyword evidence="2" id="KW-0863">Zinc-finger</keyword>
<feature type="region of interest" description="Disordered" evidence="3">
    <location>
        <begin position="341"/>
        <end position="376"/>
    </location>
</feature>
<keyword evidence="6" id="KW-1185">Reference proteome</keyword>
<dbReference type="InterPro" id="IPR056884">
    <property type="entry name" value="NPHP3-like_N"/>
</dbReference>
<dbReference type="Pfam" id="PF01048">
    <property type="entry name" value="PNP_UDP_1"/>
    <property type="match status" value="1"/>
</dbReference>
<dbReference type="Gene3D" id="3.40.50.1580">
    <property type="entry name" value="Nucleoside phosphorylase domain"/>
    <property type="match status" value="1"/>
</dbReference>
<keyword evidence="2" id="KW-0862">Zinc</keyword>
<dbReference type="InterPro" id="IPR013087">
    <property type="entry name" value="Znf_C2H2_type"/>
</dbReference>
<comment type="caution">
    <text evidence="5">The sequence shown here is derived from an EMBL/GenBank/DDBJ whole genome shotgun (WGS) entry which is preliminary data.</text>
</comment>
<dbReference type="Pfam" id="PF24883">
    <property type="entry name" value="NPHP3_N"/>
    <property type="match status" value="1"/>
</dbReference>
<reference evidence="5 6" key="1">
    <citation type="submission" date="2024-07" db="EMBL/GenBank/DDBJ databases">
        <title>Section-level genome sequencing and comparative genomics of Aspergillus sections Usti and Cavernicolus.</title>
        <authorList>
            <consortium name="Lawrence Berkeley National Laboratory"/>
            <person name="Nybo J.L."/>
            <person name="Vesth T.C."/>
            <person name="Theobald S."/>
            <person name="Frisvad J.C."/>
            <person name="Larsen T.O."/>
            <person name="Kjaerboelling I."/>
            <person name="Rothschild-Mancinelli K."/>
            <person name="Lyhne E.K."/>
            <person name="Kogle M.E."/>
            <person name="Barry K."/>
            <person name="Clum A."/>
            <person name="Na H."/>
            <person name="Ledsgaard L."/>
            <person name="Lin J."/>
            <person name="Lipzen A."/>
            <person name="Kuo A."/>
            <person name="Riley R."/>
            <person name="Mondo S."/>
            <person name="LaButti K."/>
            <person name="Haridas S."/>
            <person name="Pangalinan J."/>
            <person name="Salamov A.A."/>
            <person name="Simmons B.A."/>
            <person name="Magnuson J.K."/>
            <person name="Chen J."/>
            <person name="Drula E."/>
            <person name="Henrissat B."/>
            <person name="Wiebenga A."/>
            <person name="Lubbers R.J."/>
            <person name="Gomes A.C."/>
            <person name="Makela M.R."/>
            <person name="Stajich J."/>
            <person name="Grigoriev I.V."/>
            <person name="Mortensen U.H."/>
            <person name="De vries R.P."/>
            <person name="Baker S.E."/>
            <person name="Andersen M.R."/>
        </authorList>
    </citation>
    <scope>NUCLEOTIDE SEQUENCE [LARGE SCALE GENOMIC DNA]</scope>
    <source>
        <strain evidence="5 6">CBS 600.67</strain>
    </source>
</reference>
<proteinExistence type="predicted"/>
<dbReference type="InterPro" id="IPR027417">
    <property type="entry name" value="P-loop_NTPase"/>
</dbReference>
<keyword evidence="1" id="KW-0677">Repeat</keyword>
<evidence type="ECO:0000313" key="5">
    <source>
        <dbReference type="EMBL" id="KAL2820837.1"/>
    </source>
</evidence>
<evidence type="ECO:0000256" key="3">
    <source>
        <dbReference type="SAM" id="MobiDB-lite"/>
    </source>
</evidence>
<dbReference type="SUPFAM" id="SSF53167">
    <property type="entry name" value="Purine and uridine phosphorylases"/>
    <property type="match status" value="1"/>
</dbReference>
<feature type="domain" description="C2H2-type" evidence="4">
    <location>
        <begin position="1299"/>
        <end position="1325"/>
    </location>
</feature>
<dbReference type="SUPFAM" id="SSF57667">
    <property type="entry name" value="beta-beta-alpha zinc fingers"/>
    <property type="match status" value="1"/>
</dbReference>
<dbReference type="Pfam" id="PF24809">
    <property type="entry name" value="DUF7708"/>
    <property type="match status" value="1"/>
</dbReference>
<organism evidence="5 6">
    <name type="scientific">Aspergillus cavernicola</name>
    <dbReference type="NCBI Taxonomy" id="176166"/>
    <lineage>
        <taxon>Eukaryota</taxon>
        <taxon>Fungi</taxon>
        <taxon>Dikarya</taxon>
        <taxon>Ascomycota</taxon>
        <taxon>Pezizomycotina</taxon>
        <taxon>Eurotiomycetes</taxon>
        <taxon>Eurotiomycetidae</taxon>
        <taxon>Eurotiales</taxon>
        <taxon>Aspergillaceae</taxon>
        <taxon>Aspergillus</taxon>
        <taxon>Aspergillus subgen. Nidulantes</taxon>
    </lineage>
</organism>
<name>A0ABR4HZB0_9EURO</name>
<dbReference type="PROSITE" id="PS50157">
    <property type="entry name" value="ZINC_FINGER_C2H2_2"/>
    <property type="match status" value="2"/>
</dbReference>
<sequence length="1325" mass="150840">MDRPSSRNDFDIAIICALPLEANAVICSLDEHWCDAHHDYGRLGGDNNNYAYGRSGRHAVVVVTTHQMGKVGAASAAVSLKICFPCINLALLVGICGAVPYRRDGKEIILGDVIISEVLVELDFGRQYPDGFRRKDTIHDSPGRPNEEILGLLQRFKTAVFSNELHKRMAQHLDILLQHADIEASYPAASQDQLFGSDYVHKHYSGCPECSTIGSAESCCEAASAASCDQLGCDTSQLVSRSRLSTNEANNATPTHDIHFGSIGTADTVMKSAKHRDDLAKSANVIAFEMEGAGVWGKFSCLIIKGVCDYADSHKNKKWQEYAAAVAASVAMAVLGHYVSHDRPSQRDVPDSRSELNSQVSNSSRGRSGPQPFHIADDSLPKDIFNRVFNEFERRFDPDQVESFRATDYAVLTRELKRIQVEQERAGTLRNLRRIEHFIKKSQQFGQVLEGILGTAERMNFIWGPVKTLLQISRGHSDLLDAILSAYERLGDELPILSDHLEIFTYNVGLQRVLARLFEDIMEFHENAMRLYSGRALNVIFKPLWKDFKPRFENILLRIRSHRRLLEDKAQAINNHQGQDDVVNMQEIRDHLRQTEKDILDLGEQEAESQKKKLDEVREWIAGAETETKHNSICRDRARYPSSGEWILDNAKVQDWLSPESEELSSSILWINGRPGLGKTYLASVLIEACKKAPSWSTCYFYCKEKMEMSTSALGVLCGILLQLVCQHSDLVSYCHSKRIISVSPRLTDLSTANTLIETFCERIPRLYMIIDGLDECEEGRKELLETFKNLINKSGVHSTGKVRILVLSQPVAEFKNAVPEASILALGPEHNKTDIESYCQHRSREFRKFNLPNGTIPDALERICIRADGMFLFAKLVITNLARQTTDGGFKEEISTARLPNELNQAYDRIMDRLKRELTTEQLEYTRLLLGWLVCSKRPLKWTEIQFALSIDMKTMDHSNRINKDLILRDEVEELCGSLVQVLKGNRVELVHSTARLFIDQQSDINLAAAECDLTLRCLRYLTLDIFKGDPSDDDLRKYALKGHLAFQDYAAAAWYMHIKALVESKQRFLDGGVMLDVSTSPSTQMDKVSQELEDFVLAYEEEFPEDTVLEQSRNDCEFFQQYPFYDDLVRIWDHICSTQRGNMETKNAVSIGSLKTAFERNRGLLESLSEDPSVDFSSLYGKYPFRCPKITCFFFHEGFKSAAIRKDHVAYHDRPIRCPVEGCSRYTFGFRSNNELTYHVKQFHPEEHDFGDSFADLSRRQVDKTRWQCSEPGCGKFFSRNNILKDHERSHRGERLFCCSECGKGFVRKSDMRRHERIHDRRM</sequence>
<keyword evidence="2" id="KW-0479">Metal-binding</keyword>
<evidence type="ECO:0000313" key="6">
    <source>
        <dbReference type="Proteomes" id="UP001610335"/>
    </source>
</evidence>
<evidence type="ECO:0000256" key="2">
    <source>
        <dbReference type="PROSITE-ProRule" id="PRU00042"/>
    </source>
</evidence>
<accession>A0ABR4HZB0</accession>
<dbReference type="Gene3D" id="3.40.50.300">
    <property type="entry name" value="P-loop containing nucleotide triphosphate hydrolases"/>
    <property type="match status" value="1"/>
</dbReference>
<dbReference type="PANTHER" id="PTHR10039:SF14">
    <property type="entry name" value="NACHT DOMAIN-CONTAINING PROTEIN"/>
    <property type="match status" value="1"/>
</dbReference>
<dbReference type="InterPro" id="IPR000845">
    <property type="entry name" value="Nucleoside_phosphorylase_d"/>
</dbReference>
<dbReference type="Pfam" id="PF22939">
    <property type="entry name" value="WHD_GPIID"/>
    <property type="match status" value="1"/>
</dbReference>
<dbReference type="SUPFAM" id="SSF52540">
    <property type="entry name" value="P-loop containing nucleoside triphosphate hydrolases"/>
    <property type="match status" value="1"/>
</dbReference>
<dbReference type="Proteomes" id="UP001610335">
    <property type="component" value="Unassembled WGS sequence"/>
</dbReference>
<dbReference type="Gene3D" id="3.30.160.60">
    <property type="entry name" value="Classic Zinc Finger"/>
    <property type="match status" value="2"/>
</dbReference>
<dbReference type="InterPro" id="IPR056125">
    <property type="entry name" value="DUF7708"/>
</dbReference>
<feature type="domain" description="C2H2-type" evidence="4">
    <location>
        <begin position="1269"/>
        <end position="1298"/>
    </location>
</feature>
<evidence type="ECO:0000259" key="4">
    <source>
        <dbReference type="PROSITE" id="PS50157"/>
    </source>
</evidence>
<dbReference type="SMART" id="SM00355">
    <property type="entry name" value="ZnF_C2H2"/>
    <property type="match status" value="4"/>
</dbReference>
<feature type="compositionally biased region" description="Basic and acidic residues" evidence="3">
    <location>
        <begin position="341"/>
        <end position="354"/>
    </location>
</feature>
<dbReference type="InterPro" id="IPR054471">
    <property type="entry name" value="GPIID_WHD"/>
</dbReference>
<dbReference type="InterPro" id="IPR035994">
    <property type="entry name" value="Nucleoside_phosphorylase_sf"/>
</dbReference>
<feature type="compositionally biased region" description="Polar residues" evidence="3">
    <location>
        <begin position="355"/>
        <end position="366"/>
    </location>
</feature>
<dbReference type="InterPro" id="IPR036236">
    <property type="entry name" value="Znf_C2H2_sf"/>
</dbReference>
<dbReference type="PANTHER" id="PTHR10039">
    <property type="entry name" value="AMELOGENIN"/>
    <property type="match status" value="1"/>
</dbReference>
<dbReference type="Pfam" id="PF00096">
    <property type="entry name" value="zf-C2H2"/>
    <property type="match status" value="1"/>
</dbReference>
<evidence type="ECO:0000256" key="1">
    <source>
        <dbReference type="ARBA" id="ARBA00022737"/>
    </source>
</evidence>
<gene>
    <name evidence="5" type="ORF">BDW59DRAFT_150618</name>
</gene>
<protein>
    <recommendedName>
        <fullName evidence="4">C2H2-type domain-containing protein</fullName>
    </recommendedName>
</protein>